<evidence type="ECO:0000259" key="1">
    <source>
        <dbReference type="Pfam" id="PF05050"/>
    </source>
</evidence>
<proteinExistence type="predicted"/>
<dbReference type="Pfam" id="PF05050">
    <property type="entry name" value="Methyltransf_21"/>
    <property type="match status" value="1"/>
</dbReference>
<comment type="caution">
    <text evidence="2">The sequence shown here is derived from an EMBL/GenBank/DDBJ whole genome shotgun (WGS) entry which is preliminary data.</text>
</comment>
<gene>
    <name evidence="2" type="ORF">LCGC14_1274480</name>
</gene>
<dbReference type="SUPFAM" id="SSF53335">
    <property type="entry name" value="S-adenosyl-L-methionine-dependent methyltransferases"/>
    <property type="match status" value="1"/>
</dbReference>
<evidence type="ECO:0000313" key="2">
    <source>
        <dbReference type="EMBL" id="KKM86890.1"/>
    </source>
</evidence>
<dbReference type="InterPro" id="IPR052514">
    <property type="entry name" value="SAM-dependent_MTase"/>
</dbReference>
<dbReference type="Gene3D" id="3.40.50.150">
    <property type="entry name" value="Vaccinia Virus protein VP39"/>
    <property type="match status" value="1"/>
</dbReference>
<dbReference type="InterPro" id="IPR006342">
    <property type="entry name" value="FkbM_mtfrase"/>
</dbReference>
<protein>
    <recommendedName>
        <fullName evidence="1">Methyltransferase FkbM domain-containing protein</fullName>
    </recommendedName>
</protein>
<dbReference type="NCBIfam" id="TIGR01444">
    <property type="entry name" value="fkbM_fam"/>
    <property type="match status" value="1"/>
</dbReference>
<accession>A0A0F9NDU1</accession>
<dbReference type="InterPro" id="IPR029063">
    <property type="entry name" value="SAM-dependent_MTases_sf"/>
</dbReference>
<organism evidence="2">
    <name type="scientific">marine sediment metagenome</name>
    <dbReference type="NCBI Taxonomy" id="412755"/>
    <lineage>
        <taxon>unclassified sequences</taxon>
        <taxon>metagenomes</taxon>
        <taxon>ecological metagenomes</taxon>
    </lineage>
</organism>
<sequence length="226" mass="26683">MNRGQRKRRNKKDQEHCKYIKMVKHRMTADKLCKITLRHIAKWIRYCDNPGVIFDIGACVGMYSLYFAHFASSSIYSFEPVPGNFQLLMKNLTMNKKLQKKITAHNFGFWSSRCSKEMGIPQNRKDTDNIGLYTIGGHKKTTSASFEVLDEWCEDNQIYPDFIKIDAEGAEYEILRKGFRAIRSARYILCEHHLEYTEQDTLYTLLLDNGFEVKMTNRNNYFWEKK</sequence>
<dbReference type="AlphaFoldDB" id="A0A0F9NDU1"/>
<name>A0A0F9NDU1_9ZZZZ</name>
<feature type="domain" description="Methyltransferase FkbM" evidence="1">
    <location>
        <begin position="55"/>
        <end position="212"/>
    </location>
</feature>
<dbReference type="EMBL" id="LAZR01007185">
    <property type="protein sequence ID" value="KKM86890.1"/>
    <property type="molecule type" value="Genomic_DNA"/>
</dbReference>
<dbReference type="PANTHER" id="PTHR34203">
    <property type="entry name" value="METHYLTRANSFERASE, FKBM FAMILY PROTEIN"/>
    <property type="match status" value="1"/>
</dbReference>
<reference evidence="2" key="1">
    <citation type="journal article" date="2015" name="Nature">
        <title>Complex archaea that bridge the gap between prokaryotes and eukaryotes.</title>
        <authorList>
            <person name="Spang A."/>
            <person name="Saw J.H."/>
            <person name="Jorgensen S.L."/>
            <person name="Zaremba-Niedzwiedzka K."/>
            <person name="Martijn J."/>
            <person name="Lind A.E."/>
            <person name="van Eijk R."/>
            <person name="Schleper C."/>
            <person name="Guy L."/>
            <person name="Ettema T.J."/>
        </authorList>
    </citation>
    <scope>NUCLEOTIDE SEQUENCE</scope>
</reference>
<dbReference type="PANTHER" id="PTHR34203:SF15">
    <property type="entry name" value="SLL1173 PROTEIN"/>
    <property type="match status" value="1"/>
</dbReference>